<reference evidence="5" key="1">
    <citation type="submission" date="2015-03" db="EMBL/GenBank/DDBJ databases">
        <title>A transcriptome of Araucaria cunninghamii, an australian fine timber species.</title>
        <authorList>
            <person name="Jing Yi C.J.Y."/>
            <person name="Yin San L.Y.S."/>
            <person name="Abdul Karim S.S."/>
            <person name="Wan Azmi N.N."/>
            <person name="Hercus R.R."/>
            <person name="Croft L.L."/>
        </authorList>
    </citation>
    <scope>NUCLEOTIDE SEQUENCE</scope>
    <source>
        <strain evidence="5">MI0301</strain>
        <tissue evidence="5">Leaf</tissue>
    </source>
</reference>
<proteinExistence type="predicted"/>
<organism evidence="5">
    <name type="scientific">Araucaria cunninghamii</name>
    <name type="common">Hoop pine</name>
    <name type="synonym">Moreton Bay pine</name>
    <dbReference type="NCBI Taxonomy" id="56994"/>
    <lineage>
        <taxon>Eukaryota</taxon>
        <taxon>Viridiplantae</taxon>
        <taxon>Streptophyta</taxon>
        <taxon>Embryophyta</taxon>
        <taxon>Tracheophyta</taxon>
        <taxon>Spermatophyta</taxon>
        <taxon>Pinopsida</taxon>
        <taxon>Pinidae</taxon>
        <taxon>Conifers II</taxon>
        <taxon>Araucariales</taxon>
        <taxon>Araucariaceae</taxon>
        <taxon>Araucaria</taxon>
    </lineage>
</organism>
<dbReference type="InterPro" id="IPR015915">
    <property type="entry name" value="Kelch-typ_b-propeller"/>
</dbReference>
<keyword evidence="2" id="KW-0677">Repeat</keyword>
<dbReference type="PANTHER" id="PTHR46344:SF4">
    <property type="entry name" value="OS07G0153400 PROTEIN"/>
    <property type="match status" value="1"/>
</dbReference>
<dbReference type="Pfam" id="PF00646">
    <property type="entry name" value="F-box"/>
    <property type="match status" value="1"/>
</dbReference>
<dbReference type="SUPFAM" id="SSF117281">
    <property type="entry name" value="Kelch motif"/>
    <property type="match status" value="1"/>
</dbReference>
<dbReference type="Pfam" id="PF01344">
    <property type="entry name" value="Kelch_1"/>
    <property type="match status" value="2"/>
</dbReference>
<evidence type="ECO:0000256" key="1">
    <source>
        <dbReference type="ARBA" id="ARBA00022441"/>
    </source>
</evidence>
<feature type="compositionally biased region" description="Basic and acidic residues" evidence="3">
    <location>
        <begin position="16"/>
        <end position="31"/>
    </location>
</feature>
<evidence type="ECO:0000256" key="2">
    <source>
        <dbReference type="ARBA" id="ARBA00022737"/>
    </source>
</evidence>
<dbReference type="PANTHER" id="PTHR46344">
    <property type="entry name" value="OS02G0202900 PROTEIN"/>
    <property type="match status" value="1"/>
</dbReference>
<dbReference type="InterPro" id="IPR036047">
    <property type="entry name" value="F-box-like_dom_sf"/>
</dbReference>
<dbReference type="InterPro" id="IPR001810">
    <property type="entry name" value="F-box_dom"/>
</dbReference>
<evidence type="ECO:0000313" key="5">
    <source>
        <dbReference type="EMBL" id="JAG95421.1"/>
    </source>
</evidence>
<feature type="domain" description="F-box" evidence="4">
    <location>
        <begin position="48"/>
        <end position="88"/>
    </location>
</feature>
<dbReference type="Gene3D" id="2.120.10.80">
    <property type="entry name" value="Kelch-type beta propeller"/>
    <property type="match status" value="1"/>
</dbReference>
<protein>
    <recommendedName>
        <fullName evidence="4">F-box domain-containing protein</fullName>
    </recommendedName>
</protein>
<sequence length="399" mass="43588">MMTGAEEGGDPARAAAKLDGERGSGAKGERGVEDEEERRGNQGLIPGILDDLALSCLQRLALPDQAVARAVSRSWRAAISNPEYLHSRRAQGLAEPWLFVLAFHKVNGRIQWQALDPRAVGERRRPAYHVIPEMPCAERVCPPAFGCASLATSGVLLVCGGMRSDIDCPMDSVLKYETYSNRWSAAGHMGTPRSFFASATIDGRVYAAGGSAADLSELSSTEAYDPAEDRWRPVASMGANMARYDAAVLDGKLHVTEGWSWPFHFSPRGQIYDPRSNRWEDMSCGMREGWTGLSVVLGNSLFIISEHGNSRLKFYDRKSDSWKPVDGPPMPPQLHRPFAVNTIDGKLYVVARSLHVAVGTVERGVDGKGAEVVSVQWEVITAPEAFADFQPSHSQVLYA</sequence>
<dbReference type="SMART" id="SM00612">
    <property type="entry name" value="Kelch"/>
    <property type="match status" value="2"/>
</dbReference>
<name>A0A0D6QY73_ARACU</name>
<dbReference type="SMART" id="SM00256">
    <property type="entry name" value="FBOX"/>
    <property type="match status" value="1"/>
</dbReference>
<dbReference type="SUPFAM" id="SSF81383">
    <property type="entry name" value="F-box domain"/>
    <property type="match status" value="1"/>
</dbReference>
<feature type="region of interest" description="Disordered" evidence="3">
    <location>
        <begin position="1"/>
        <end position="39"/>
    </location>
</feature>
<dbReference type="InterPro" id="IPR006652">
    <property type="entry name" value="Kelch_1"/>
</dbReference>
<dbReference type="EMBL" id="GCKF01040606">
    <property type="protein sequence ID" value="JAG95421.1"/>
    <property type="molecule type" value="Transcribed_RNA"/>
</dbReference>
<dbReference type="CDD" id="cd22152">
    <property type="entry name" value="F-box_AtAFR-like"/>
    <property type="match status" value="1"/>
</dbReference>
<evidence type="ECO:0000256" key="3">
    <source>
        <dbReference type="SAM" id="MobiDB-lite"/>
    </source>
</evidence>
<accession>A0A0D6QY73</accession>
<keyword evidence="1" id="KW-0880">Kelch repeat</keyword>
<dbReference type="AlphaFoldDB" id="A0A0D6QY73"/>
<evidence type="ECO:0000259" key="4">
    <source>
        <dbReference type="SMART" id="SM00256"/>
    </source>
</evidence>